<organism evidence="1 2">
    <name type="scientific">Gulosibacter faecalis</name>
    <dbReference type="NCBI Taxonomy" id="272240"/>
    <lineage>
        <taxon>Bacteria</taxon>
        <taxon>Bacillati</taxon>
        <taxon>Actinomycetota</taxon>
        <taxon>Actinomycetes</taxon>
        <taxon>Micrococcales</taxon>
        <taxon>Microbacteriaceae</taxon>
        <taxon>Gulosibacter</taxon>
    </lineage>
</organism>
<accession>A0ABW5UUI8</accession>
<gene>
    <name evidence="1" type="ORF">ACFSW7_01735</name>
</gene>
<dbReference type="RefSeq" id="WP_235619850.1">
    <property type="nucleotide sequence ID" value="NZ_JBHUNE010000001.1"/>
</dbReference>
<comment type="caution">
    <text evidence="1">The sequence shown here is derived from an EMBL/GenBank/DDBJ whole genome shotgun (WGS) entry which is preliminary data.</text>
</comment>
<evidence type="ECO:0000313" key="2">
    <source>
        <dbReference type="Proteomes" id="UP001597492"/>
    </source>
</evidence>
<dbReference type="EMBL" id="JBHUNE010000001">
    <property type="protein sequence ID" value="MFD2757095.1"/>
    <property type="molecule type" value="Genomic_DNA"/>
</dbReference>
<proteinExistence type="predicted"/>
<sequence>MWQVENGRYVLPEHSIGWDALVWAGQRLQLSRGEPWKFTSEQARWVLWWYAHDGHDRLIYDRQGWLQRLKGWGKDPVAAVVSALELVGPCRPDGGKGVDEPDAWVQILAVTQRQTKNTMRLFPSLFTDEAKTEYGLVINKNMLYALGDTRMLEALTSNPDPIEGARTTFVLGNEMQYWRSENRGHDMYGVVEGNLTKNAKQARFLGIANAYVPGEDSVLERTRLNLEAHLARPDEVEFSGIMYDSLEASPKAKLTDGDDVLTQVTESVRGDAVWLQIPRIVKSIKDPKNAPSESRRKWWNQLAAAEDSWMDPFWWDANANTDLRLKPKDEIVMFFDGSKSDDATVLVACRVSDGALFPLGLWQAPPKARRGTWLAPRGVVSQRVRQAFKEYRVVGFFADPSHTREDGTLDPYWTATVDQWHRDFGQKLLVWAKPGRDGHSIAFDMANAHGEGAKFVAAAELFVEEVEQGDVPHPGHAELSRHVKNAKRFPTRHGVSLMKEGPESPKKIDLAVAAVGARMVRRLVLNLAAKRKQGRGGVW</sequence>
<protein>
    <submittedName>
        <fullName evidence="1">Terminase</fullName>
    </submittedName>
</protein>
<dbReference type="Proteomes" id="UP001597492">
    <property type="component" value="Unassembled WGS sequence"/>
</dbReference>
<reference evidence="2" key="1">
    <citation type="journal article" date="2019" name="Int. J. Syst. Evol. Microbiol.">
        <title>The Global Catalogue of Microorganisms (GCM) 10K type strain sequencing project: providing services to taxonomists for standard genome sequencing and annotation.</title>
        <authorList>
            <consortium name="The Broad Institute Genomics Platform"/>
            <consortium name="The Broad Institute Genome Sequencing Center for Infectious Disease"/>
            <person name="Wu L."/>
            <person name="Ma J."/>
        </authorList>
    </citation>
    <scope>NUCLEOTIDE SEQUENCE [LARGE SCALE GENOMIC DNA]</scope>
    <source>
        <strain evidence="2">TISTR 1514</strain>
    </source>
</reference>
<keyword evidence="2" id="KW-1185">Reference proteome</keyword>
<evidence type="ECO:0000313" key="1">
    <source>
        <dbReference type="EMBL" id="MFD2757095.1"/>
    </source>
</evidence>
<name>A0ABW5UUI8_9MICO</name>